<dbReference type="RefSeq" id="WP_114581391.1">
    <property type="nucleotide sequence ID" value="NZ_QPMH01000004.1"/>
</dbReference>
<comment type="caution">
    <text evidence="2">The sequence shown here is derived from an EMBL/GenBank/DDBJ whole genome shotgun (WGS) entry which is preliminary data.</text>
</comment>
<dbReference type="Gene3D" id="1.10.10.10">
    <property type="entry name" value="Winged helix-like DNA-binding domain superfamily/Winged helix DNA-binding domain"/>
    <property type="match status" value="1"/>
</dbReference>
<reference evidence="2 3" key="1">
    <citation type="submission" date="2018-07" db="EMBL/GenBank/DDBJ databases">
        <title>Venubactetium sediminum gen. nov., sp. nov., isolated from a marine solar saltern.</title>
        <authorList>
            <person name="Wang S."/>
        </authorList>
    </citation>
    <scope>NUCLEOTIDE SEQUENCE [LARGE SCALE GENOMIC DNA]</scope>
    <source>
        <strain evidence="2 3">WD2A32</strain>
    </source>
</reference>
<sequence length="175" mass="19771">MEFEEYPLLHYADLMHTLLKTAESGPASLNDAAARLRRDLSLARENPPISGEEMRERLARARRYLAEARLVEDQADGRYRVTDRGRQVLREHPGGIDDSVLAAFPEFRNFIARTSGGPAQEARMTVYDSGHMAYRRGAGVADNPYPFDSAEHLAWENGWFEARDEDADNGYTPRG</sequence>
<dbReference type="Proteomes" id="UP000253941">
    <property type="component" value="Unassembled WGS sequence"/>
</dbReference>
<dbReference type="EMBL" id="QPMH01000004">
    <property type="protein sequence ID" value="RDD62816.1"/>
    <property type="molecule type" value="Genomic_DNA"/>
</dbReference>
<protein>
    <recommendedName>
        <fullName evidence="1">Restriction system protein Mrr-like N-terminal domain-containing protein</fullName>
    </recommendedName>
</protein>
<dbReference type="InterPro" id="IPR025745">
    <property type="entry name" value="Mrr-like_N_dom"/>
</dbReference>
<accession>A0A369TIV7</accession>
<evidence type="ECO:0000313" key="3">
    <source>
        <dbReference type="Proteomes" id="UP000253941"/>
    </source>
</evidence>
<keyword evidence="3" id="KW-1185">Reference proteome</keyword>
<dbReference type="InterPro" id="IPR036388">
    <property type="entry name" value="WH-like_DNA-bd_sf"/>
</dbReference>
<organism evidence="2 3">
    <name type="scientific">Ferruginivarius sediminum</name>
    <dbReference type="NCBI Taxonomy" id="2661937"/>
    <lineage>
        <taxon>Bacteria</taxon>
        <taxon>Pseudomonadati</taxon>
        <taxon>Pseudomonadota</taxon>
        <taxon>Alphaproteobacteria</taxon>
        <taxon>Rhodospirillales</taxon>
        <taxon>Rhodospirillaceae</taxon>
        <taxon>Ferruginivarius</taxon>
    </lineage>
</organism>
<gene>
    <name evidence="2" type="ORF">DRB17_06570</name>
</gene>
<dbReference type="AlphaFoldDB" id="A0A369TIV7"/>
<feature type="domain" description="Restriction system protein Mrr-like N-terminal" evidence="1">
    <location>
        <begin position="11"/>
        <end position="91"/>
    </location>
</feature>
<dbReference type="Pfam" id="PF14338">
    <property type="entry name" value="Mrr_N"/>
    <property type="match status" value="1"/>
</dbReference>
<proteinExistence type="predicted"/>
<name>A0A369TIV7_9PROT</name>
<evidence type="ECO:0000313" key="2">
    <source>
        <dbReference type="EMBL" id="RDD62816.1"/>
    </source>
</evidence>
<evidence type="ECO:0000259" key="1">
    <source>
        <dbReference type="Pfam" id="PF14338"/>
    </source>
</evidence>